<name>A0AAX4KG03_9TREE</name>
<dbReference type="RefSeq" id="XP_066083403.1">
    <property type="nucleotide sequence ID" value="XM_066227306.1"/>
</dbReference>
<sequence>MSHIHTCLECKVRISFSIWESQSARLRSAQIQQDEMQTKVEEAYAEYYEFQAEMSPPHIMESAQARINDFATKLRAAQWVVSSANSDLTSAQVQYEKAYKAWEMANKWLIYM</sequence>
<proteinExistence type="predicted"/>
<dbReference type="GeneID" id="91102316"/>
<dbReference type="AlphaFoldDB" id="A0AAX4KG03"/>
<evidence type="ECO:0000313" key="1">
    <source>
        <dbReference type="EMBL" id="WWD05436.1"/>
    </source>
</evidence>
<dbReference type="Proteomes" id="UP001358614">
    <property type="component" value="Chromosome 1"/>
</dbReference>
<organism evidence="1 2">
    <name type="scientific">Kwoniella europaea PYCC6329</name>
    <dbReference type="NCBI Taxonomy" id="1423913"/>
    <lineage>
        <taxon>Eukaryota</taxon>
        <taxon>Fungi</taxon>
        <taxon>Dikarya</taxon>
        <taxon>Basidiomycota</taxon>
        <taxon>Agaricomycotina</taxon>
        <taxon>Tremellomycetes</taxon>
        <taxon>Tremellales</taxon>
        <taxon>Cryptococcaceae</taxon>
        <taxon>Kwoniella</taxon>
    </lineage>
</organism>
<dbReference type="KEGG" id="ker:91102316"/>
<evidence type="ECO:0000313" key="2">
    <source>
        <dbReference type="Proteomes" id="UP001358614"/>
    </source>
</evidence>
<gene>
    <name evidence="1" type="ORF">V865_003513</name>
</gene>
<protein>
    <submittedName>
        <fullName evidence="1">Uncharacterized protein</fullName>
    </submittedName>
</protein>
<accession>A0AAX4KG03</accession>
<keyword evidence="2" id="KW-1185">Reference proteome</keyword>
<dbReference type="EMBL" id="CP144089">
    <property type="protein sequence ID" value="WWD05436.1"/>
    <property type="molecule type" value="Genomic_DNA"/>
</dbReference>
<reference evidence="1 2" key="1">
    <citation type="submission" date="2024-01" db="EMBL/GenBank/DDBJ databases">
        <title>Comparative genomics of Cryptococcus and Kwoniella reveals pathogenesis evolution and contrasting modes of karyotype evolution via chromosome fusion or intercentromeric recombination.</title>
        <authorList>
            <person name="Coelho M.A."/>
            <person name="David-Palma M."/>
            <person name="Shea T."/>
            <person name="Bowers K."/>
            <person name="McGinley-Smith S."/>
            <person name="Mohammad A.W."/>
            <person name="Gnirke A."/>
            <person name="Yurkov A.M."/>
            <person name="Nowrousian M."/>
            <person name="Sun S."/>
            <person name="Cuomo C.A."/>
            <person name="Heitman J."/>
        </authorList>
    </citation>
    <scope>NUCLEOTIDE SEQUENCE [LARGE SCALE GENOMIC DNA]</scope>
    <source>
        <strain evidence="1 2">PYCC6329</strain>
    </source>
</reference>